<dbReference type="InterPro" id="IPR057670">
    <property type="entry name" value="SH3_retrovirus"/>
</dbReference>
<accession>A0AAD4W0E7</accession>
<dbReference type="Pfam" id="PF25597">
    <property type="entry name" value="SH3_retrovirus"/>
    <property type="match status" value="1"/>
</dbReference>
<evidence type="ECO:0000256" key="1">
    <source>
        <dbReference type="SAM" id="MobiDB-lite"/>
    </source>
</evidence>
<evidence type="ECO:0000313" key="4">
    <source>
        <dbReference type="Proteomes" id="UP001054821"/>
    </source>
</evidence>
<dbReference type="EMBL" id="JAJFAZ020000004">
    <property type="protein sequence ID" value="KAI5333286.1"/>
    <property type="molecule type" value="Genomic_DNA"/>
</dbReference>
<reference evidence="3 4" key="1">
    <citation type="journal article" date="2022" name="G3 (Bethesda)">
        <title>Whole-genome sequence and methylome profiling of the almond [Prunus dulcis (Mill.) D.A. Webb] cultivar 'Nonpareil'.</title>
        <authorList>
            <person name="D'Amico-Willman K.M."/>
            <person name="Ouma W.Z."/>
            <person name="Meulia T."/>
            <person name="Sideli G.M."/>
            <person name="Gradziel T.M."/>
            <person name="Fresnedo-Ramirez J."/>
        </authorList>
    </citation>
    <scope>NUCLEOTIDE SEQUENCE [LARGE SCALE GENOMIC DNA]</scope>
    <source>
        <strain evidence="3">Clone GOH B32 T37-40</strain>
    </source>
</reference>
<keyword evidence="4" id="KW-1185">Reference proteome</keyword>
<evidence type="ECO:0000313" key="3">
    <source>
        <dbReference type="EMBL" id="KAI5333286.1"/>
    </source>
</evidence>
<sequence>MRVQGRSKSLQSTREEIGSKTISCFFVGYPEKTKGYRFYCPNHTTRPVEIGRTVFLENVHEERKATDFVFEELGEIAIEPAKQSVQVPHISEIQGEDMEPEQEHENEIQVQETQDVNNEVVQPQEAPAPQRRYNRNRRPAISQDYVVYLQESEFMASDFEDLLSFNEAINSPKLLK</sequence>
<proteinExistence type="predicted"/>
<feature type="domain" description="Retroviral polymerase SH3-like" evidence="2">
    <location>
        <begin position="13"/>
        <end position="58"/>
    </location>
</feature>
<organism evidence="3 4">
    <name type="scientific">Prunus dulcis</name>
    <name type="common">Almond</name>
    <name type="synonym">Amygdalus dulcis</name>
    <dbReference type="NCBI Taxonomy" id="3755"/>
    <lineage>
        <taxon>Eukaryota</taxon>
        <taxon>Viridiplantae</taxon>
        <taxon>Streptophyta</taxon>
        <taxon>Embryophyta</taxon>
        <taxon>Tracheophyta</taxon>
        <taxon>Spermatophyta</taxon>
        <taxon>Magnoliopsida</taxon>
        <taxon>eudicotyledons</taxon>
        <taxon>Gunneridae</taxon>
        <taxon>Pentapetalae</taxon>
        <taxon>rosids</taxon>
        <taxon>fabids</taxon>
        <taxon>Rosales</taxon>
        <taxon>Rosaceae</taxon>
        <taxon>Amygdaloideae</taxon>
        <taxon>Amygdaleae</taxon>
        <taxon>Prunus</taxon>
    </lineage>
</organism>
<gene>
    <name evidence="3" type="ORF">L3X38_023417</name>
</gene>
<protein>
    <recommendedName>
        <fullName evidence="2">Retroviral polymerase SH3-like domain-containing protein</fullName>
    </recommendedName>
</protein>
<feature type="region of interest" description="Disordered" evidence="1">
    <location>
        <begin position="114"/>
        <end position="137"/>
    </location>
</feature>
<name>A0AAD4W0E7_PRUDU</name>
<dbReference type="AlphaFoldDB" id="A0AAD4W0E7"/>
<evidence type="ECO:0000259" key="2">
    <source>
        <dbReference type="Pfam" id="PF25597"/>
    </source>
</evidence>
<comment type="caution">
    <text evidence="3">The sequence shown here is derived from an EMBL/GenBank/DDBJ whole genome shotgun (WGS) entry which is preliminary data.</text>
</comment>
<dbReference type="Proteomes" id="UP001054821">
    <property type="component" value="Chromosome 4"/>
</dbReference>